<keyword evidence="4" id="KW-0106">Calcium</keyword>
<gene>
    <name evidence="6" type="ORF">MIMGU_mgv1a018292mg</name>
</gene>
<dbReference type="InterPro" id="IPR050230">
    <property type="entry name" value="CALM/Myosin/TropC-like"/>
</dbReference>
<dbReference type="Proteomes" id="UP000030748">
    <property type="component" value="Unassembled WGS sequence"/>
</dbReference>
<evidence type="ECO:0000313" key="7">
    <source>
        <dbReference type="Proteomes" id="UP000030748"/>
    </source>
</evidence>
<feature type="domain" description="EF-hand" evidence="5">
    <location>
        <begin position="86"/>
        <end position="121"/>
    </location>
</feature>
<sequence>MMRLRYGRYLTPKEVRDMFNRLDYDGSGTVELDELLNGAKGESIYVLNKEQIVEFQEAFTMFDKDGDGCITIEDLATMMRCLDQNPTQRELHDIMNEIDLNRNGTIEFDEFLDHMSKNIKERYCMSLRQAFKVFDEDQNGYISANELRKGMLCLIGREITYAEAEEMIRKSDLDGDAHANFIEFVNILSTLC</sequence>
<evidence type="ECO:0000256" key="4">
    <source>
        <dbReference type="ARBA" id="ARBA00022837"/>
    </source>
</evidence>
<dbReference type="FunFam" id="1.10.238.10:FF:000527">
    <property type="entry name" value="Calmodulin-3"/>
    <property type="match status" value="1"/>
</dbReference>
<evidence type="ECO:0000259" key="5">
    <source>
        <dbReference type="PROSITE" id="PS50222"/>
    </source>
</evidence>
<dbReference type="SUPFAM" id="SSF47473">
    <property type="entry name" value="EF-hand"/>
    <property type="match status" value="2"/>
</dbReference>
<dbReference type="STRING" id="4155.A0A022Q6U9"/>
<dbReference type="GO" id="GO:0030234">
    <property type="term" value="F:enzyme regulator activity"/>
    <property type="evidence" value="ECO:0000318"/>
    <property type="project" value="GO_Central"/>
</dbReference>
<dbReference type="Gene3D" id="1.10.238.10">
    <property type="entry name" value="EF-hand"/>
    <property type="match status" value="3"/>
</dbReference>
<feature type="domain" description="EF-hand" evidence="5">
    <location>
        <begin position="159"/>
        <end position="192"/>
    </location>
</feature>
<protein>
    <recommendedName>
        <fullName evidence="5">EF-hand domain-containing protein</fullName>
    </recommendedName>
</protein>
<reference evidence="6 7" key="1">
    <citation type="journal article" date="2013" name="Proc. Natl. Acad. Sci. U.S.A.">
        <title>Fine-scale variation in meiotic recombination in Mimulus inferred from population shotgun sequencing.</title>
        <authorList>
            <person name="Hellsten U."/>
            <person name="Wright K.M."/>
            <person name="Jenkins J."/>
            <person name="Shu S."/>
            <person name="Yuan Y."/>
            <person name="Wessler S.R."/>
            <person name="Schmutz J."/>
            <person name="Willis J.H."/>
            <person name="Rokhsar D.S."/>
        </authorList>
    </citation>
    <scope>NUCLEOTIDE SEQUENCE [LARGE SCALE GENOMIC DNA]</scope>
    <source>
        <strain evidence="7">cv. DUN x IM62</strain>
    </source>
</reference>
<dbReference type="InterPro" id="IPR011992">
    <property type="entry name" value="EF-hand-dom_pair"/>
</dbReference>
<dbReference type="PROSITE" id="PS00018">
    <property type="entry name" value="EF_HAND_1"/>
    <property type="match status" value="4"/>
</dbReference>
<dbReference type="SMART" id="SM00054">
    <property type="entry name" value="EFh"/>
    <property type="match status" value="5"/>
</dbReference>
<dbReference type="PhylomeDB" id="A0A022Q6U9"/>
<dbReference type="PROSITE" id="PS50222">
    <property type="entry name" value="EF_HAND_2"/>
    <property type="match status" value="5"/>
</dbReference>
<comment type="similarity">
    <text evidence="1">Belongs to the calmodulin family.</text>
</comment>
<keyword evidence="7" id="KW-1185">Reference proteome</keyword>
<dbReference type="AlphaFoldDB" id="A0A022Q6U9"/>
<dbReference type="eggNOG" id="KOG0027">
    <property type="taxonomic scope" value="Eukaryota"/>
</dbReference>
<dbReference type="Pfam" id="PF13499">
    <property type="entry name" value="EF-hand_7"/>
    <property type="match status" value="2"/>
</dbReference>
<accession>A0A022Q6U9</accession>
<dbReference type="InterPro" id="IPR018247">
    <property type="entry name" value="EF_Hand_1_Ca_BS"/>
</dbReference>
<dbReference type="CDD" id="cd00051">
    <property type="entry name" value="EFh"/>
    <property type="match status" value="3"/>
</dbReference>
<organism evidence="6 7">
    <name type="scientific">Erythranthe guttata</name>
    <name type="common">Yellow monkey flower</name>
    <name type="synonym">Mimulus guttatus</name>
    <dbReference type="NCBI Taxonomy" id="4155"/>
    <lineage>
        <taxon>Eukaryota</taxon>
        <taxon>Viridiplantae</taxon>
        <taxon>Streptophyta</taxon>
        <taxon>Embryophyta</taxon>
        <taxon>Tracheophyta</taxon>
        <taxon>Spermatophyta</taxon>
        <taxon>Magnoliopsida</taxon>
        <taxon>eudicotyledons</taxon>
        <taxon>Gunneridae</taxon>
        <taxon>Pentapetalae</taxon>
        <taxon>asterids</taxon>
        <taxon>lamiids</taxon>
        <taxon>Lamiales</taxon>
        <taxon>Phrymaceae</taxon>
        <taxon>Erythranthe</taxon>
    </lineage>
</organism>
<dbReference type="Pfam" id="PF13202">
    <property type="entry name" value="EF-hand_5"/>
    <property type="match status" value="1"/>
</dbReference>
<evidence type="ECO:0000256" key="2">
    <source>
        <dbReference type="ARBA" id="ARBA00022481"/>
    </source>
</evidence>
<feature type="domain" description="EF-hand" evidence="5">
    <location>
        <begin position="50"/>
        <end position="85"/>
    </location>
</feature>
<proteinExistence type="inferred from homology"/>
<dbReference type="EMBL" id="KI632161">
    <property type="protein sequence ID" value="EYU23701.1"/>
    <property type="molecule type" value="Genomic_DNA"/>
</dbReference>
<dbReference type="InterPro" id="IPR002048">
    <property type="entry name" value="EF_hand_dom"/>
</dbReference>
<feature type="domain" description="EF-hand" evidence="5">
    <location>
        <begin position="10"/>
        <end position="45"/>
    </location>
</feature>
<keyword evidence="3" id="KW-0677">Repeat</keyword>
<keyword evidence="2" id="KW-0488">Methylation</keyword>
<dbReference type="GO" id="GO:0005509">
    <property type="term" value="F:calcium ion binding"/>
    <property type="evidence" value="ECO:0000318"/>
    <property type="project" value="GO_Central"/>
</dbReference>
<dbReference type="GO" id="GO:0005737">
    <property type="term" value="C:cytoplasm"/>
    <property type="evidence" value="ECO:0000318"/>
    <property type="project" value="GO_Central"/>
</dbReference>
<evidence type="ECO:0000256" key="3">
    <source>
        <dbReference type="ARBA" id="ARBA00022737"/>
    </source>
</evidence>
<evidence type="ECO:0000256" key="1">
    <source>
        <dbReference type="ARBA" id="ARBA00009763"/>
    </source>
</evidence>
<dbReference type="PANTHER" id="PTHR23048">
    <property type="entry name" value="MYOSIN LIGHT CHAIN 1, 3"/>
    <property type="match status" value="1"/>
</dbReference>
<dbReference type="PANTHER" id="PTHR23048:SF0">
    <property type="entry name" value="CALMODULIN LIKE 3"/>
    <property type="match status" value="1"/>
</dbReference>
<evidence type="ECO:0000313" key="6">
    <source>
        <dbReference type="EMBL" id="EYU23701.1"/>
    </source>
</evidence>
<feature type="domain" description="EF-hand" evidence="5">
    <location>
        <begin position="127"/>
        <end position="157"/>
    </location>
</feature>
<name>A0A022Q6U9_ERYGU</name>